<feature type="non-terminal residue" evidence="6">
    <location>
        <position position="208"/>
    </location>
</feature>
<keyword evidence="2 5" id="KW-0812">Transmembrane</keyword>
<name>A0A0J8B1N9_BETVV</name>
<dbReference type="PANTHER" id="PTHR12570:SF9">
    <property type="entry name" value="MAGNESIUM TRANSPORTER NIPA8-RELATED"/>
    <property type="match status" value="1"/>
</dbReference>
<keyword evidence="5" id="KW-0406">Ion transport</keyword>
<feature type="transmembrane region" description="Helical" evidence="5">
    <location>
        <begin position="128"/>
        <end position="150"/>
    </location>
</feature>
<feature type="transmembrane region" description="Helical" evidence="5">
    <location>
        <begin position="30"/>
        <end position="50"/>
    </location>
</feature>
<accession>A0A0J8B1N9</accession>
<comment type="caution">
    <text evidence="5">Lacks conserved residue(s) required for the propagation of feature annotation.</text>
</comment>
<keyword evidence="4 5" id="KW-0472">Membrane</keyword>
<feature type="non-terminal residue" evidence="6">
    <location>
        <position position="1"/>
    </location>
</feature>
<feature type="transmembrane region" description="Helical" evidence="5">
    <location>
        <begin position="100"/>
        <end position="122"/>
    </location>
</feature>
<organism evidence="6 7">
    <name type="scientific">Beta vulgaris subsp. vulgaris</name>
    <name type="common">Beet</name>
    <dbReference type="NCBI Taxonomy" id="3555"/>
    <lineage>
        <taxon>Eukaryota</taxon>
        <taxon>Viridiplantae</taxon>
        <taxon>Streptophyta</taxon>
        <taxon>Embryophyta</taxon>
        <taxon>Tracheophyta</taxon>
        <taxon>Spermatophyta</taxon>
        <taxon>Magnoliopsida</taxon>
        <taxon>eudicotyledons</taxon>
        <taxon>Gunneridae</taxon>
        <taxon>Pentapetalae</taxon>
        <taxon>Caryophyllales</taxon>
        <taxon>Chenopodiaceae</taxon>
        <taxon>Betoideae</taxon>
        <taxon>Beta</taxon>
    </lineage>
</organism>
<dbReference type="InterPro" id="IPR008521">
    <property type="entry name" value="Mg_trans_NIPA"/>
</dbReference>
<proteinExistence type="inferred from homology"/>
<keyword evidence="5" id="KW-1003">Cell membrane</keyword>
<evidence type="ECO:0000313" key="7">
    <source>
        <dbReference type="Proteomes" id="UP000035740"/>
    </source>
</evidence>
<comment type="function">
    <text evidence="5">Acts as a Mg(2+) transporter. Can also transport other divalent cations such as Fe(2+), Sr(2+), Ba(2+), Mn(2+) and Co(2+) but to a much less extent than Mg(2+).</text>
</comment>
<dbReference type="EMBL" id="KQ098770">
    <property type="protein sequence ID" value="KMS93813.1"/>
    <property type="molecule type" value="Genomic_DNA"/>
</dbReference>
<dbReference type="PANTHER" id="PTHR12570">
    <property type="match status" value="1"/>
</dbReference>
<gene>
    <name evidence="6" type="ORF">BVRB_027700</name>
</gene>
<comment type="subcellular location">
    <subcellularLocation>
        <location evidence="5">Cell membrane</location>
        <topology evidence="5">Multi-pass membrane protein</topology>
    </subcellularLocation>
    <subcellularLocation>
        <location evidence="5">Early endosome</location>
    </subcellularLocation>
    <subcellularLocation>
        <location evidence="1">Membrane</location>
        <topology evidence="1">Multi-pass membrane protein</topology>
    </subcellularLocation>
</comment>
<evidence type="ECO:0000256" key="5">
    <source>
        <dbReference type="RuleBase" id="RU363078"/>
    </source>
</evidence>
<dbReference type="GO" id="GO:0015095">
    <property type="term" value="F:magnesium ion transmembrane transporter activity"/>
    <property type="evidence" value="ECO:0007669"/>
    <property type="project" value="UniProtKB-UniRule"/>
</dbReference>
<evidence type="ECO:0000313" key="6">
    <source>
        <dbReference type="EMBL" id="KMS93813.1"/>
    </source>
</evidence>
<keyword evidence="5" id="KW-0967">Endosome</keyword>
<comment type="subunit">
    <text evidence="5">Homodimer.</text>
</comment>
<dbReference type="GO" id="GO:0005886">
    <property type="term" value="C:plasma membrane"/>
    <property type="evidence" value="ECO:0007669"/>
    <property type="project" value="UniProtKB-SubCell"/>
</dbReference>
<keyword evidence="5" id="KW-0460">Magnesium</keyword>
<evidence type="ECO:0000256" key="4">
    <source>
        <dbReference type="ARBA" id="ARBA00023136"/>
    </source>
</evidence>
<evidence type="ECO:0000256" key="2">
    <source>
        <dbReference type="ARBA" id="ARBA00022692"/>
    </source>
</evidence>
<keyword evidence="7" id="KW-1185">Reference proteome</keyword>
<dbReference type="Gramene" id="KMS93813">
    <property type="protein sequence ID" value="KMS93813"/>
    <property type="gene ID" value="BVRB_027700"/>
</dbReference>
<protein>
    <recommendedName>
        <fullName evidence="5">Probable magnesium transporter</fullName>
    </recommendedName>
</protein>
<sequence>VISQIIYGRIQMSSKLARAHDFSSDPSENLLPVLYALVSGIIGTQSVMLAKSASILLKTSIVDSNQMADPTIYVVLLMWLVTMSFWLYRMNKALQQFDGLLIIPLLQVCWIVFSVVGGGIYFREFDGLPATHTVGFTFGILMIVLGVYLLSSHAPERTGAVLEDPGSTSSVDSSAGINVGIDSPPESRRGSLITLLAPDMILSPRYDK</sequence>
<evidence type="ECO:0000256" key="1">
    <source>
        <dbReference type="ARBA" id="ARBA00004141"/>
    </source>
</evidence>
<keyword evidence="3 5" id="KW-1133">Transmembrane helix</keyword>
<evidence type="ECO:0000256" key="3">
    <source>
        <dbReference type="ARBA" id="ARBA00022989"/>
    </source>
</evidence>
<dbReference type="Proteomes" id="UP000035740">
    <property type="component" value="Unassembled WGS sequence"/>
</dbReference>
<reference evidence="6 7" key="1">
    <citation type="journal article" date="2014" name="Nature">
        <title>The genome of the recently domesticated crop plant sugar beet (Beta vulgaris).</title>
        <authorList>
            <person name="Dohm J.C."/>
            <person name="Minoche A.E."/>
            <person name="Holtgrawe D."/>
            <person name="Capella-Gutierrez S."/>
            <person name="Zakrzewski F."/>
            <person name="Tafer H."/>
            <person name="Rupp O."/>
            <person name="Sorensen T.R."/>
            <person name="Stracke R."/>
            <person name="Reinhardt R."/>
            <person name="Goesmann A."/>
            <person name="Kraft T."/>
            <person name="Schulz B."/>
            <person name="Stadler P.F."/>
            <person name="Schmidt T."/>
            <person name="Gabaldon T."/>
            <person name="Lehrach H."/>
            <person name="Weisshaar B."/>
            <person name="Himmelbauer H."/>
        </authorList>
    </citation>
    <scope>NUCLEOTIDE SEQUENCE [LARGE SCALE GENOMIC DNA]</scope>
    <source>
        <tissue evidence="6">Taproot</tissue>
    </source>
</reference>
<feature type="transmembrane region" description="Helical" evidence="5">
    <location>
        <begin position="70"/>
        <end position="88"/>
    </location>
</feature>
<dbReference type="Pfam" id="PF05653">
    <property type="entry name" value="Mg_trans_NIPA"/>
    <property type="match status" value="1"/>
</dbReference>
<comment type="similarity">
    <text evidence="5">Belongs to the NIPA (TC 2.A.7) family.</text>
</comment>
<keyword evidence="5" id="KW-0813">Transport</keyword>
<dbReference type="AlphaFoldDB" id="A0A0J8B1N9"/>
<dbReference type="GO" id="GO:0005769">
    <property type="term" value="C:early endosome"/>
    <property type="evidence" value="ECO:0007669"/>
    <property type="project" value="UniProtKB-SubCell"/>
</dbReference>
<dbReference type="OrthoDB" id="165382at2759"/>